<sequence length="152" mass="17289">MKKVIILLFVTLTLWAAPYKVGQSVMPLDLSDQFGKRVALKMMPKTLIMAFEKGTGATVNEYLTAQEKGYLAKNKAAFVADISQMPKFITESFALPKMRKYTHTVLLIQDEVQGLNFPYQEDKITVMKFRGNFLTKVEFIETAVELKKAIEQ</sequence>
<evidence type="ECO:0000313" key="1">
    <source>
        <dbReference type="EMBL" id="DAB38003.1"/>
    </source>
</evidence>
<proteinExistence type="predicted"/>
<organism evidence="1 2">
    <name type="scientific">Sulfuricurvum kujiense</name>
    <dbReference type="NCBI Taxonomy" id="148813"/>
    <lineage>
        <taxon>Bacteria</taxon>
        <taxon>Pseudomonadati</taxon>
        <taxon>Campylobacterota</taxon>
        <taxon>Epsilonproteobacteria</taxon>
        <taxon>Campylobacterales</taxon>
        <taxon>Sulfurimonadaceae</taxon>
        <taxon>Sulfuricurvum</taxon>
    </lineage>
</organism>
<evidence type="ECO:0000313" key="2">
    <source>
        <dbReference type="Proteomes" id="UP000228859"/>
    </source>
</evidence>
<evidence type="ECO:0008006" key="3">
    <source>
        <dbReference type="Google" id="ProtNLM"/>
    </source>
</evidence>
<protein>
    <recommendedName>
        <fullName evidence="3">FAD/FMN-containing dehydrogenase</fullName>
    </recommendedName>
</protein>
<dbReference type="EMBL" id="DLUI01000118">
    <property type="protein sequence ID" value="DAB38003.1"/>
    <property type="molecule type" value="Genomic_DNA"/>
</dbReference>
<accession>A0A2D3WN66</accession>
<reference evidence="1 2" key="1">
    <citation type="journal article" date="2017" name="Front. Microbiol.">
        <title>Comparative Genomic Analysis of the Class Epsilonproteobacteria and Proposed Reclassification to Epsilonbacteraeota (phyl. nov.).</title>
        <authorList>
            <person name="Waite D.W."/>
            <person name="Vanwonterghem I."/>
            <person name="Rinke C."/>
            <person name="Parks D.H."/>
            <person name="Zhang Y."/>
            <person name="Takai K."/>
            <person name="Sievert S.M."/>
            <person name="Simon J."/>
            <person name="Campbell B.J."/>
            <person name="Hanson T.E."/>
            <person name="Woyke T."/>
            <person name="Klotz M.G."/>
            <person name="Hugenholtz P."/>
        </authorList>
    </citation>
    <scope>NUCLEOTIDE SEQUENCE [LARGE SCALE GENOMIC DNA]</scope>
    <source>
        <strain evidence="1">UBA12443</strain>
    </source>
</reference>
<dbReference type="RefSeq" id="WP_294896043.1">
    <property type="nucleotide sequence ID" value="NZ_DLUI01000118.1"/>
</dbReference>
<gene>
    <name evidence="1" type="ORF">CFH83_08225</name>
</gene>
<comment type="caution">
    <text evidence="1">The sequence shown here is derived from an EMBL/GenBank/DDBJ whole genome shotgun (WGS) entry which is preliminary data.</text>
</comment>
<dbReference type="AlphaFoldDB" id="A0A2D3WN66"/>
<dbReference type="Proteomes" id="UP000228859">
    <property type="component" value="Unassembled WGS sequence"/>
</dbReference>
<name>A0A2D3WN66_9BACT</name>